<keyword evidence="7" id="KW-1185">Reference proteome</keyword>
<organism evidence="6 7">
    <name type="scientific">Lacimicrobium alkaliphilum</name>
    <dbReference type="NCBI Taxonomy" id="1526571"/>
    <lineage>
        <taxon>Bacteria</taxon>
        <taxon>Pseudomonadati</taxon>
        <taxon>Pseudomonadota</taxon>
        <taxon>Gammaproteobacteria</taxon>
        <taxon>Alteromonadales</taxon>
        <taxon>Alteromonadaceae</taxon>
        <taxon>Lacimicrobium</taxon>
    </lineage>
</organism>
<gene>
    <name evidence="6" type="ORF">GCM10011357_15630</name>
</gene>
<dbReference type="Proteomes" id="UP000614272">
    <property type="component" value="Unassembled WGS sequence"/>
</dbReference>
<dbReference type="RefSeq" id="WP_099033663.1">
    <property type="nucleotide sequence ID" value="NZ_BMGJ01000005.1"/>
</dbReference>
<dbReference type="Gene3D" id="1.20.120.530">
    <property type="entry name" value="GntR ligand-binding domain-like"/>
    <property type="match status" value="1"/>
</dbReference>
<dbReference type="SUPFAM" id="SSF46785">
    <property type="entry name" value="Winged helix' DNA-binding domain"/>
    <property type="match status" value="1"/>
</dbReference>
<dbReference type="InterPro" id="IPR036390">
    <property type="entry name" value="WH_DNA-bd_sf"/>
</dbReference>
<evidence type="ECO:0000256" key="1">
    <source>
        <dbReference type="ARBA" id="ARBA00023015"/>
    </source>
</evidence>
<dbReference type="PROSITE" id="PS50949">
    <property type="entry name" value="HTH_GNTR"/>
    <property type="match status" value="1"/>
</dbReference>
<comment type="caution">
    <text evidence="6">The sequence shown here is derived from an EMBL/GenBank/DDBJ whole genome shotgun (WGS) entry which is preliminary data.</text>
</comment>
<dbReference type="PANTHER" id="PTHR43537:SF49">
    <property type="entry name" value="TRANSCRIPTIONAL REGULATORY PROTEIN"/>
    <property type="match status" value="1"/>
</dbReference>
<keyword evidence="4" id="KW-0175">Coiled coil</keyword>
<dbReference type="SUPFAM" id="SSF48008">
    <property type="entry name" value="GntR ligand-binding domain-like"/>
    <property type="match status" value="1"/>
</dbReference>
<dbReference type="Pfam" id="PF00392">
    <property type="entry name" value="GntR"/>
    <property type="match status" value="1"/>
</dbReference>
<evidence type="ECO:0000313" key="7">
    <source>
        <dbReference type="Proteomes" id="UP000614272"/>
    </source>
</evidence>
<accession>A0ABQ1R9Z2</accession>
<dbReference type="Pfam" id="PF07729">
    <property type="entry name" value="FCD"/>
    <property type="match status" value="1"/>
</dbReference>
<dbReference type="CDD" id="cd07377">
    <property type="entry name" value="WHTH_GntR"/>
    <property type="match status" value="1"/>
</dbReference>
<proteinExistence type="predicted"/>
<dbReference type="SMART" id="SM00345">
    <property type="entry name" value="HTH_GNTR"/>
    <property type="match status" value="1"/>
</dbReference>
<dbReference type="EMBL" id="BMGJ01000005">
    <property type="protein sequence ID" value="GGD61180.1"/>
    <property type="molecule type" value="Genomic_DNA"/>
</dbReference>
<evidence type="ECO:0000256" key="2">
    <source>
        <dbReference type="ARBA" id="ARBA00023125"/>
    </source>
</evidence>
<name>A0ABQ1R9Z2_9ALTE</name>
<feature type="coiled-coil region" evidence="4">
    <location>
        <begin position="76"/>
        <end position="103"/>
    </location>
</feature>
<evidence type="ECO:0000256" key="3">
    <source>
        <dbReference type="ARBA" id="ARBA00023163"/>
    </source>
</evidence>
<dbReference type="InterPro" id="IPR036388">
    <property type="entry name" value="WH-like_DNA-bd_sf"/>
</dbReference>
<dbReference type="InterPro" id="IPR008920">
    <property type="entry name" value="TF_FadR/GntR_C"/>
</dbReference>
<keyword evidence="1" id="KW-0805">Transcription regulation</keyword>
<evidence type="ECO:0000313" key="6">
    <source>
        <dbReference type="EMBL" id="GGD61180.1"/>
    </source>
</evidence>
<keyword evidence="2" id="KW-0238">DNA-binding</keyword>
<evidence type="ECO:0000256" key="4">
    <source>
        <dbReference type="SAM" id="Coils"/>
    </source>
</evidence>
<sequence length="217" mass="24891">MANLTISDKIYNQLSAQIISGEIKPGQKLEEQDIANQFGVSRTPIREAFRLLHTSGLVESKAHRGVTVIELDIEQLGDMYEALQELEALCARLSAERMTAVERKQIERMHQQSKQAVEEEDVERFAELNDQLHSAIHQGSRNKTLLETIAKMRKRLTLYRQPWLFEKRNRLETSFSEHGELVDAILKGDKDKAFEAMRNHISNTSLGTLDYLMSQKP</sequence>
<keyword evidence="3" id="KW-0804">Transcription</keyword>
<dbReference type="InterPro" id="IPR011711">
    <property type="entry name" value="GntR_C"/>
</dbReference>
<dbReference type="PANTHER" id="PTHR43537">
    <property type="entry name" value="TRANSCRIPTIONAL REGULATOR, GNTR FAMILY"/>
    <property type="match status" value="1"/>
</dbReference>
<dbReference type="Gene3D" id="1.10.10.10">
    <property type="entry name" value="Winged helix-like DNA-binding domain superfamily/Winged helix DNA-binding domain"/>
    <property type="match status" value="1"/>
</dbReference>
<evidence type="ECO:0000259" key="5">
    <source>
        <dbReference type="PROSITE" id="PS50949"/>
    </source>
</evidence>
<dbReference type="SMART" id="SM00895">
    <property type="entry name" value="FCD"/>
    <property type="match status" value="1"/>
</dbReference>
<protein>
    <submittedName>
        <fullName evidence="6">Transcriptional regulator</fullName>
    </submittedName>
</protein>
<feature type="domain" description="HTH gntR-type" evidence="5">
    <location>
        <begin position="4"/>
        <end position="71"/>
    </location>
</feature>
<dbReference type="PRINTS" id="PR00035">
    <property type="entry name" value="HTHGNTR"/>
</dbReference>
<reference evidence="7" key="1">
    <citation type="journal article" date="2019" name="Int. J. Syst. Evol. Microbiol.">
        <title>The Global Catalogue of Microorganisms (GCM) 10K type strain sequencing project: providing services to taxonomists for standard genome sequencing and annotation.</title>
        <authorList>
            <consortium name="The Broad Institute Genomics Platform"/>
            <consortium name="The Broad Institute Genome Sequencing Center for Infectious Disease"/>
            <person name="Wu L."/>
            <person name="Ma J."/>
        </authorList>
    </citation>
    <scope>NUCLEOTIDE SEQUENCE [LARGE SCALE GENOMIC DNA]</scope>
    <source>
        <strain evidence="7">CGMCC 1.12923</strain>
    </source>
</reference>
<dbReference type="InterPro" id="IPR000524">
    <property type="entry name" value="Tscrpt_reg_HTH_GntR"/>
</dbReference>